<dbReference type="PANTHER" id="PTHR13563">
    <property type="entry name" value="TRNA (GUANINE-9-) METHYLTRANSFERASE"/>
    <property type="match status" value="1"/>
</dbReference>
<dbReference type="GO" id="GO:0052905">
    <property type="term" value="F:tRNA (guanosine(9)-N1)-methyltransferase activity"/>
    <property type="evidence" value="ECO:0007669"/>
    <property type="project" value="UniProtKB-EC"/>
</dbReference>
<proteinExistence type="predicted"/>
<evidence type="ECO:0000256" key="3">
    <source>
        <dbReference type="ARBA" id="ARBA00022679"/>
    </source>
</evidence>
<accession>A0A1A8R2T0</accession>
<dbReference type="InterPro" id="IPR007356">
    <property type="entry name" value="tRNA_m1G_MeTrfase_euk"/>
</dbReference>
<evidence type="ECO:0000256" key="4">
    <source>
        <dbReference type="ARBA" id="ARBA00022691"/>
    </source>
</evidence>
<dbReference type="EMBL" id="HAEG01015275">
    <property type="protein sequence ID" value="SBR99753.1"/>
    <property type="molecule type" value="Transcribed_RNA"/>
</dbReference>
<dbReference type="GO" id="GO:0005654">
    <property type="term" value="C:nucleoplasm"/>
    <property type="evidence" value="ECO:0007669"/>
    <property type="project" value="TreeGrafter"/>
</dbReference>
<dbReference type="PANTHER" id="PTHR13563:SF19">
    <property type="entry name" value="TRNA METHYLTRANSFERASE 10 HOMOLOG B"/>
    <property type="match status" value="1"/>
</dbReference>
<dbReference type="InterPro" id="IPR038459">
    <property type="entry name" value="MT_TRM10-typ_sf"/>
</dbReference>
<name>A0A1A8R2T0_9TELE</name>
<dbReference type="Gene3D" id="3.40.1280.30">
    <property type="match status" value="1"/>
</dbReference>
<evidence type="ECO:0000259" key="6">
    <source>
        <dbReference type="PROSITE" id="PS51675"/>
    </source>
</evidence>
<organism evidence="7">
    <name type="scientific">Nothobranchius pienaari</name>
    <dbReference type="NCBI Taxonomy" id="704102"/>
    <lineage>
        <taxon>Eukaryota</taxon>
        <taxon>Metazoa</taxon>
        <taxon>Chordata</taxon>
        <taxon>Craniata</taxon>
        <taxon>Vertebrata</taxon>
        <taxon>Euteleostomi</taxon>
        <taxon>Actinopterygii</taxon>
        <taxon>Neopterygii</taxon>
        <taxon>Teleostei</taxon>
        <taxon>Neoteleostei</taxon>
        <taxon>Acanthomorphata</taxon>
        <taxon>Ovalentaria</taxon>
        <taxon>Atherinomorphae</taxon>
        <taxon>Cyprinodontiformes</taxon>
        <taxon>Nothobranchiidae</taxon>
        <taxon>Nothobranchius</taxon>
    </lineage>
</organism>
<evidence type="ECO:0000256" key="5">
    <source>
        <dbReference type="ARBA" id="ARBA00048434"/>
    </source>
</evidence>
<reference evidence="7" key="1">
    <citation type="submission" date="2016-05" db="EMBL/GenBank/DDBJ databases">
        <authorList>
            <person name="Lavstsen T."/>
            <person name="Jespersen J.S."/>
        </authorList>
    </citation>
    <scope>NUCLEOTIDE SEQUENCE</scope>
    <source>
        <tissue evidence="7">Brain</tissue>
    </source>
</reference>
<dbReference type="GO" id="GO:0002939">
    <property type="term" value="P:tRNA N1-guanine methylation"/>
    <property type="evidence" value="ECO:0007669"/>
    <property type="project" value="TreeGrafter"/>
</dbReference>
<dbReference type="InterPro" id="IPR028564">
    <property type="entry name" value="MT_TRM10-typ"/>
</dbReference>
<evidence type="ECO:0000256" key="1">
    <source>
        <dbReference type="ARBA" id="ARBA00012797"/>
    </source>
</evidence>
<evidence type="ECO:0000256" key="2">
    <source>
        <dbReference type="ARBA" id="ARBA00022603"/>
    </source>
</evidence>
<gene>
    <name evidence="7" type="primary">TRMT10B</name>
</gene>
<protein>
    <recommendedName>
        <fullName evidence="1">tRNA (guanine(9)-N(1))-methyltransferase</fullName>
        <ecNumber evidence="1">2.1.1.221</ecNumber>
    </recommendedName>
</protein>
<dbReference type="AlphaFoldDB" id="A0A1A8R2T0"/>
<comment type="catalytic activity">
    <reaction evidence="5">
        <text>guanosine(9) in tRNA + S-adenosyl-L-methionine = N(1)-methylguanosine(9) in tRNA + S-adenosyl-L-homocysteine + H(+)</text>
        <dbReference type="Rhea" id="RHEA:43156"/>
        <dbReference type="Rhea" id="RHEA-COMP:10367"/>
        <dbReference type="Rhea" id="RHEA-COMP:10368"/>
        <dbReference type="ChEBI" id="CHEBI:15378"/>
        <dbReference type="ChEBI" id="CHEBI:57856"/>
        <dbReference type="ChEBI" id="CHEBI:59789"/>
        <dbReference type="ChEBI" id="CHEBI:73542"/>
        <dbReference type="ChEBI" id="CHEBI:74269"/>
        <dbReference type="EC" id="2.1.1.221"/>
    </reaction>
</comment>
<reference evidence="7" key="2">
    <citation type="submission" date="2016-06" db="EMBL/GenBank/DDBJ databases">
        <title>The genome of a short-lived fish provides insights into sex chromosome evolution and the genetic control of aging.</title>
        <authorList>
            <person name="Reichwald K."/>
            <person name="Felder M."/>
            <person name="Petzold A."/>
            <person name="Koch P."/>
            <person name="Groth M."/>
            <person name="Platzer M."/>
        </authorList>
    </citation>
    <scope>NUCLEOTIDE SEQUENCE</scope>
    <source>
        <tissue evidence="7">Brain</tissue>
    </source>
</reference>
<keyword evidence="4" id="KW-0949">S-adenosyl-L-methionine</keyword>
<keyword evidence="2 7" id="KW-0489">Methyltransferase</keyword>
<dbReference type="EC" id="2.1.1.221" evidence="1"/>
<sequence length="174" mass="20676">MCETQWSGLSEVIDLLHIDLEDDVEDKRAGREDTACSRNVLRKQRNWERQLAARKSRRKEEKRRRRFNRLQEFDSDSDHTQLSKRVQKAITKERLAESRSTGLRLCVDLSMTDFMSDKEISRLAGQLRRLYGSNKRATHPFRLILTDLREDSRLYRECVRMNDGFLNYLVVIVL</sequence>
<dbReference type="PROSITE" id="PS51675">
    <property type="entry name" value="SAM_MT_TRM10"/>
    <property type="match status" value="1"/>
</dbReference>
<dbReference type="GO" id="GO:0000049">
    <property type="term" value="F:tRNA binding"/>
    <property type="evidence" value="ECO:0007669"/>
    <property type="project" value="TreeGrafter"/>
</dbReference>
<keyword evidence="3 7" id="KW-0808">Transferase</keyword>
<evidence type="ECO:0000313" key="7">
    <source>
        <dbReference type="EMBL" id="SBR99753.1"/>
    </source>
</evidence>
<feature type="domain" description="SAM-dependent MTase TRM10-type" evidence="6">
    <location>
        <begin position="91"/>
        <end position="174"/>
    </location>
</feature>